<evidence type="ECO:0000313" key="3">
    <source>
        <dbReference type="Proteomes" id="UP000783863"/>
    </source>
</evidence>
<dbReference type="EMBL" id="RKLQ01000001">
    <property type="protein sequence ID" value="MBX0303056.1"/>
    <property type="molecule type" value="Genomic_DNA"/>
</dbReference>
<dbReference type="RefSeq" id="WP_220587276.1">
    <property type="nucleotide sequence ID" value="NZ_RKLQ01000001.1"/>
</dbReference>
<protein>
    <submittedName>
        <fullName evidence="2">Uncharacterized protein</fullName>
    </submittedName>
</protein>
<dbReference type="AlphaFoldDB" id="A0A8J8C779"/>
<gene>
    <name evidence="2" type="ORF">EGD98_05140</name>
</gene>
<evidence type="ECO:0000313" key="2">
    <source>
        <dbReference type="EMBL" id="MBX0303056.1"/>
    </source>
</evidence>
<feature type="transmembrane region" description="Helical" evidence="1">
    <location>
        <begin position="75"/>
        <end position="94"/>
    </location>
</feature>
<sequence length="100" mass="11057">MLRTFLPVLAKQARQFGPDEEVPIRRIARYACYALVVVAGGLVVATVVGELLLVFRVLMYTVGEGFARTYVDLVFLIQRGISAFAALVALGVFMTQFESR</sequence>
<keyword evidence="1" id="KW-0472">Membrane</keyword>
<accession>A0A8J8C779</accession>
<keyword evidence="1" id="KW-1133">Transmembrane helix</keyword>
<dbReference type="Proteomes" id="UP000783863">
    <property type="component" value="Unassembled WGS sequence"/>
</dbReference>
<organism evidence="2 3">
    <name type="scientific">Haloarcula salinisoli</name>
    <dbReference type="NCBI Taxonomy" id="2487746"/>
    <lineage>
        <taxon>Archaea</taxon>
        <taxon>Methanobacteriati</taxon>
        <taxon>Methanobacteriota</taxon>
        <taxon>Stenosarchaea group</taxon>
        <taxon>Halobacteria</taxon>
        <taxon>Halobacteriales</taxon>
        <taxon>Haloarculaceae</taxon>
        <taxon>Haloarcula</taxon>
    </lineage>
</organism>
<comment type="caution">
    <text evidence="2">The sequence shown here is derived from an EMBL/GenBank/DDBJ whole genome shotgun (WGS) entry which is preliminary data.</text>
</comment>
<proteinExistence type="predicted"/>
<feature type="transmembrane region" description="Helical" evidence="1">
    <location>
        <begin position="30"/>
        <end position="55"/>
    </location>
</feature>
<keyword evidence="3" id="KW-1185">Reference proteome</keyword>
<keyword evidence="1" id="KW-0812">Transmembrane</keyword>
<name>A0A8J8C779_9EURY</name>
<evidence type="ECO:0000256" key="1">
    <source>
        <dbReference type="SAM" id="Phobius"/>
    </source>
</evidence>
<reference evidence="2" key="1">
    <citation type="submission" date="2021-06" db="EMBL/GenBank/DDBJ databases">
        <title>Halomicroarcula sp. F24A a new haloarchaeum isolated from saline soil.</title>
        <authorList>
            <person name="Duran-Viseras A."/>
            <person name="Sanchez-Porro C."/>
            <person name="Ventosa A."/>
        </authorList>
    </citation>
    <scope>NUCLEOTIDE SEQUENCE</scope>
    <source>
        <strain evidence="2">F24A</strain>
    </source>
</reference>